<proteinExistence type="predicted"/>
<evidence type="ECO:0000313" key="2">
    <source>
        <dbReference type="Proteomes" id="UP000178577"/>
    </source>
</evidence>
<accession>A0A1F5GBU0</accession>
<dbReference type="Gene3D" id="3.40.50.1000">
    <property type="entry name" value="HAD superfamily/HAD-like"/>
    <property type="match status" value="1"/>
</dbReference>
<reference evidence="1 2" key="1">
    <citation type="journal article" date="2016" name="Nat. Commun.">
        <title>Thousands of microbial genomes shed light on interconnected biogeochemical processes in an aquifer system.</title>
        <authorList>
            <person name="Anantharaman K."/>
            <person name="Brown C.T."/>
            <person name="Hug L.A."/>
            <person name="Sharon I."/>
            <person name="Castelle C.J."/>
            <person name="Probst A.J."/>
            <person name="Thomas B.C."/>
            <person name="Singh A."/>
            <person name="Wilkins M.J."/>
            <person name="Karaoz U."/>
            <person name="Brodie E.L."/>
            <person name="Williams K.H."/>
            <person name="Hubbard S.S."/>
            <person name="Banfield J.F."/>
        </authorList>
    </citation>
    <scope>NUCLEOTIDE SEQUENCE [LARGE SCALE GENOMIC DNA]</scope>
</reference>
<protein>
    <recommendedName>
        <fullName evidence="3">Haloacid dehalogenase-like hydrolase</fullName>
    </recommendedName>
</protein>
<dbReference type="Proteomes" id="UP000178577">
    <property type="component" value="Unassembled WGS sequence"/>
</dbReference>
<sequence>MSTNNIPKVLFTDGEGPLIFKDLARDVSARFNEGQFLFDTISLYNAFLAESRGPNQHGDTLALLVLHLLAHGISDEDLRDEARSTILATGVQSYLRLLRENDWQIRVFSTAYRHTWEVSGPILGINLDHIAASDVSLEGLKSKFWGAMFQEAIFCAEETILLRKAEILAAQKAFRDGASIEDLFCELEAMRQVCATLDHLYLKTLPDLGFEPLNDVPVMNGARKVESAITFCRQMGVEPHSLVYVGDSITDDRINVFIRDLGGLPIAVNSDHYGLRNAVVAVATEDMSALVPILETWTEGGLRGVRAFIESGHSHSVGKERMSSLEQEVPTRYDFVALASEQEILRIAQVHKETRSRIRRTPPPIL</sequence>
<dbReference type="InterPro" id="IPR036412">
    <property type="entry name" value="HAD-like_sf"/>
</dbReference>
<evidence type="ECO:0008006" key="3">
    <source>
        <dbReference type="Google" id="ProtNLM"/>
    </source>
</evidence>
<dbReference type="EMBL" id="MFAY01000012">
    <property type="protein sequence ID" value="OGD89331.1"/>
    <property type="molecule type" value="Genomic_DNA"/>
</dbReference>
<gene>
    <name evidence="1" type="ORF">A2693_03835</name>
</gene>
<organism evidence="1 2">
    <name type="scientific">Candidatus Curtissbacteria bacterium RIFCSPHIGHO2_01_FULL_40_12</name>
    <dbReference type="NCBI Taxonomy" id="1797710"/>
    <lineage>
        <taxon>Bacteria</taxon>
        <taxon>Candidatus Curtissiibacteriota</taxon>
    </lineage>
</organism>
<dbReference type="Gene3D" id="1.10.3870.10">
    <property type="entry name" value="AF1437-like domain superfamily"/>
    <property type="match status" value="1"/>
</dbReference>
<dbReference type="InterPro" id="IPR023214">
    <property type="entry name" value="HAD_sf"/>
</dbReference>
<evidence type="ECO:0000313" key="1">
    <source>
        <dbReference type="EMBL" id="OGD89331.1"/>
    </source>
</evidence>
<dbReference type="SUPFAM" id="SSF56784">
    <property type="entry name" value="HAD-like"/>
    <property type="match status" value="1"/>
</dbReference>
<comment type="caution">
    <text evidence="1">The sequence shown here is derived from an EMBL/GenBank/DDBJ whole genome shotgun (WGS) entry which is preliminary data.</text>
</comment>
<dbReference type="AlphaFoldDB" id="A0A1F5GBU0"/>
<name>A0A1F5GBU0_9BACT</name>